<feature type="domain" description="Calcineurin-like phosphoesterase" evidence="3">
    <location>
        <begin position="46"/>
        <end position="216"/>
    </location>
</feature>
<sequence>MGKKTVIGSALMIGLGMWVLRENKHLKVTHHEIRNKKIPSSISGYTIVHVSDYHNTLFGENNKVLVDKIKENKPDLIAVTGDLIDSRTTDLDVALLLMKEMRKIAPVYYVSGNHESRVPEYEVLENRLREIGIEVLNNRMTIPDKEVGPICIYGVQDPSFDRRKSEESERTIMEKQLNSLPQYDHKYAILLSHRPELLDLYAEYSFDLVLSGHAHGGQVRLPLFGGILAPNQGFFPMLTSGMHKMNNTAMIVSRGIGNSAFPLRVNNPPELIVIKLFPEQ</sequence>
<proteinExistence type="predicted"/>
<accession>A0A1I5F4M0</accession>
<dbReference type="Gene3D" id="3.60.21.10">
    <property type="match status" value="1"/>
</dbReference>
<dbReference type="InterPro" id="IPR004843">
    <property type="entry name" value="Calcineurin-like_PHP"/>
</dbReference>
<dbReference type="Proteomes" id="UP000181899">
    <property type="component" value="Unassembled WGS sequence"/>
</dbReference>
<dbReference type="GO" id="GO:0009245">
    <property type="term" value="P:lipid A biosynthetic process"/>
    <property type="evidence" value="ECO:0007669"/>
    <property type="project" value="TreeGrafter"/>
</dbReference>
<dbReference type="InterPro" id="IPR029052">
    <property type="entry name" value="Metallo-depent_PP-like"/>
</dbReference>
<evidence type="ECO:0000313" key="5">
    <source>
        <dbReference type="Proteomes" id="UP000181899"/>
    </source>
</evidence>
<dbReference type="GO" id="GO:0008758">
    <property type="term" value="F:UDP-2,3-diacylglucosamine hydrolase activity"/>
    <property type="evidence" value="ECO:0007669"/>
    <property type="project" value="TreeGrafter"/>
</dbReference>
<dbReference type="Pfam" id="PF00149">
    <property type="entry name" value="Metallophos"/>
    <property type="match status" value="1"/>
</dbReference>
<evidence type="ECO:0000256" key="1">
    <source>
        <dbReference type="ARBA" id="ARBA00022723"/>
    </source>
</evidence>
<keyword evidence="1" id="KW-0479">Metal-binding</keyword>
<gene>
    <name evidence="4" type="ORF">SAMN04488695_1293</name>
</gene>
<reference evidence="4 5" key="1">
    <citation type="submission" date="2016-10" db="EMBL/GenBank/DDBJ databases">
        <authorList>
            <person name="de Groot N.N."/>
        </authorList>
    </citation>
    <scope>NUCLEOTIDE SEQUENCE [LARGE SCALE GENOMIC DNA]</scope>
    <source>
        <strain evidence="4 5">ML2</strain>
    </source>
</reference>
<dbReference type="PANTHER" id="PTHR31302:SF31">
    <property type="entry name" value="PHOSPHODIESTERASE YAEI"/>
    <property type="match status" value="1"/>
</dbReference>
<dbReference type="EMBL" id="FOVK01000029">
    <property type="protein sequence ID" value="SFO18620.1"/>
    <property type="molecule type" value="Genomic_DNA"/>
</dbReference>
<evidence type="ECO:0000259" key="3">
    <source>
        <dbReference type="Pfam" id="PF00149"/>
    </source>
</evidence>
<dbReference type="PANTHER" id="PTHR31302">
    <property type="entry name" value="TRANSMEMBRANE PROTEIN WITH METALLOPHOSPHOESTERASE DOMAIN-RELATED"/>
    <property type="match status" value="1"/>
</dbReference>
<evidence type="ECO:0000313" key="4">
    <source>
        <dbReference type="EMBL" id="SFO18620.1"/>
    </source>
</evidence>
<dbReference type="OrthoDB" id="9780884at2"/>
<keyword evidence="5" id="KW-1185">Reference proteome</keyword>
<name>A0A1I5F4M0_9CLOT</name>
<protein>
    <recommendedName>
        <fullName evidence="3">Calcineurin-like phosphoesterase domain-containing protein</fullName>
    </recommendedName>
</protein>
<keyword evidence="2" id="KW-0378">Hydrolase</keyword>
<dbReference type="SUPFAM" id="SSF56300">
    <property type="entry name" value="Metallo-dependent phosphatases"/>
    <property type="match status" value="1"/>
</dbReference>
<dbReference type="GO" id="GO:0046872">
    <property type="term" value="F:metal ion binding"/>
    <property type="evidence" value="ECO:0007669"/>
    <property type="project" value="UniProtKB-KW"/>
</dbReference>
<dbReference type="CDD" id="cd07385">
    <property type="entry name" value="MPP_YkuE_C"/>
    <property type="match status" value="1"/>
</dbReference>
<dbReference type="AlphaFoldDB" id="A0A1I5F4M0"/>
<dbReference type="RefSeq" id="WP_074913400.1">
    <property type="nucleotide sequence ID" value="NZ_FOVK01000029.1"/>
</dbReference>
<dbReference type="GO" id="GO:0016020">
    <property type="term" value="C:membrane"/>
    <property type="evidence" value="ECO:0007669"/>
    <property type="project" value="GOC"/>
</dbReference>
<evidence type="ECO:0000256" key="2">
    <source>
        <dbReference type="ARBA" id="ARBA00022801"/>
    </source>
</evidence>
<organism evidence="4 5">
    <name type="scientific">Proteiniclasticum ruminis</name>
    <dbReference type="NCBI Taxonomy" id="398199"/>
    <lineage>
        <taxon>Bacteria</taxon>
        <taxon>Bacillati</taxon>
        <taxon>Bacillota</taxon>
        <taxon>Clostridia</taxon>
        <taxon>Eubacteriales</taxon>
        <taxon>Clostridiaceae</taxon>
        <taxon>Proteiniclasticum</taxon>
    </lineage>
</organism>
<dbReference type="InterPro" id="IPR051158">
    <property type="entry name" value="Metallophosphoesterase_sf"/>
</dbReference>